<keyword evidence="1" id="KW-1133">Transmembrane helix</keyword>
<dbReference type="EMBL" id="KV748895">
    <property type="protein sequence ID" value="OCL12291.1"/>
    <property type="molecule type" value="Genomic_DNA"/>
</dbReference>
<gene>
    <name evidence="2" type="ORF">AOQ84DRAFT_159410</name>
</gene>
<keyword evidence="3" id="KW-1185">Reference proteome</keyword>
<sequence length="70" mass="7754">MSIATVTQNCCSALRRGPNQENDKSKSHAHYVPVVCFILWLLIVLPSIKTKGIATTNAIISCQRQRRNAS</sequence>
<reference evidence="2 3" key="1">
    <citation type="journal article" date="2016" name="Nat. Commun.">
        <title>Ectomycorrhizal ecology is imprinted in the genome of the dominant symbiotic fungus Cenococcum geophilum.</title>
        <authorList>
            <consortium name="DOE Joint Genome Institute"/>
            <person name="Peter M."/>
            <person name="Kohler A."/>
            <person name="Ohm R.A."/>
            <person name="Kuo A."/>
            <person name="Krutzmann J."/>
            <person name="Morin E."/>
            <person name="Arend M."/>
            <person name="Barry K.W."/>
            <person name="Binder M."/>
            <person name="Choi C."/>
            <person name="Clum A."/>
            <person name="Copeland A."/>
            <person name="Grisel N."/>
            <person name="Haridas S."/>
            <person name="Kipfer T."/>
            <person name="LaButti K."/>
            <person name="Lindquist E."/>
            <person name="Lipzen A."/>
            <person name="Maire R."/>
            <person name="Meier B."/>
            <person name="Mihaltcheva S."/>
            <person name="Molinier V."/>
            <person name="Murat C."/>
            <person name="Poggeler S."/>
            <person name="Quandt C.A."/>
            <person name="Sperisen C."/>
            <person name="Tritt A."/>
            <person name="Tisserant E."/>
            <person name="Crous P.W."/>
            <person name="Henrissat B."/>
            <person name="Nehls U."/>
            <person name="Egli S."/>
            <person name="Spatafora J.W."/>
            <person name="Grigoriev I.V."/>
            <person name="Martin F.M."/>
        </authorList>
    </citation>
    <scope>NUCLEOTIDE SEQUENCE [LARGE SCALE GENOMIC DNA]</scope>
    <source>
        <strain evidence="2 3">CBS 207.34</strain>
    </source>
</reference>
<protein>
    <submittedName>
        <fullName evidence="2">Uncharacterized protein</fullName>
    </submittedName>
</protein>
<dbReference type="AlphaFoldDB" id="A0A8E2F8B4"/>
<organism evidence="2 3">
    <name type="scientific">Glonium stellatum</name>
    <dbReference type="NCBI Taxonomy" id="574774"/>
    <lineage>
        <taxon>Eukaryota</taxon>
        <taxon>Fungi</taxon>
        <taxon>Dikarya</taxon>
        <taxon>Ascomycota</taxon>
        <taxon>Pezizomycotina</taxon>
        <taxon>Dothideomycetes</taxon>
        <taxon>Pleosporomycetidae</taxon>
        <taxon>Gloniales</taxon>
        <taxon>Gloniaceae</taxon>
        <taxon>Glonium</taxon>
    </lineage>
</organism>
<evidence type="ECO:0000313" key="3">
    <source>
        <dbReference type="Proteomes" id="UP000250140"/>
    </source>
</evidence>
<accession>A0A8E2F8B4</accession>
<evidence type="ECO:0000256" key="1">
    <source>
        <dbReference type="SAM" id="Phobius"/>
    </source>
</evidence>
<keyword evidence="1" id="KW-0812">Transmembrane</keyword>
<feature type="transmembrane region" description="Helical" evidence="1">
    <location>
        <begin position="28"/>
        <end position="48"/>
    </location>
</feature>
<keyword evidence="1" id="KW-0472">Membrane</keyword>
<name>A0A8E2F8B4_9PEZI</name>
<dbReference type="Proteomes" id="UP000250140">
    <property type="component" value="Unassembled WGS sequence"/>
</dbReference>
<proteinExistence type="predicted"/>
<evidence type="ECO:0000313" key="2">
    <source>
        <dbReference type="EMBL" id="OCL12291.1"/>
    </source>
</evidence>